<comment type="similarity">
    <text evidence="1">Belongs to the thioredoxin family.</text>
</comment>
<dbReference type="PANTHER" id="PTHR43601">
    <property type="entry name" value="THIOREDOXIN, MITOCHONDRIAL"/>
    <property type="match status" value="1"/>
</dbReference>
<dbReference type="Gene3D" id="3.40.30.10">
    <property type="entry name" value="Glutaredoxin"/>
    <property type="match status" value="1"/>
</dbReference>
<dbReference type="EMBL" id="JALLPJ020001408">
    <property type="protein sequence ID" value="KAL3765122.1"/>
    <property type="molecule type" value="Genomic_DNA"/>
</dbReference>
<dbReference type="InterPro" id="IPR036249">
    <property type="entry name" value="Thioredoxin-like_sf"/>
</dbReference>
<dbReference type="Pfam" id="PF00085">
    <property type="entry name" value="Thioredoxin"/>
    <property type="match status" value="1"/>
</dbReference>
<keyword evidence="4" id="KW-1185">Reference proteome</keyword>
<proteinExistence type="inferred from homology"/>
<evidence type="ECO:0000256" key="1">
    <source>
        <dbReference type="ARBA" id="ARBA00008987"/>
    </source>
</evidence>
<dbReference type="CDD" id="cd02947">
    <property type="entry name" value="TRX_family"/>
    <property type="match status" value="1"/>
</dbReference>
<dbReference type="Proteomes" id="UP001530400">
    <property type="component" value="Unassembled WGS sequence"/>
</dbReference>
<dbReference type="SUPFAM" id="SSF52833">
    <property type="entry name" value="Thioredoxin-like"/>
    <property type="match status" value="1"/>
</dbReference>
<evidence type="ECO:0000259" key="2">
    <source>
        <dbReference type="PROSITE" id="PS51352"/>
    </source>
</evidence>
<feature type="domain" description="Thioredoxin" evidence="2">
    <location>
        <begin position="24"/>
        <end position="169"/>
    </location>
</feature>
<protein>
    <recommendedName>
        <fullName evidence="2">Thioredoxin domain-containing protein</fullName>
    </recommendedName>
</protein>
<dbReference type="AlphaFoldDB" id="A0ABD3MNR4"/>
<sequence>MTILLDRGLVDKDPIELECPKIALTSLTVLALFGMQRRTHGTIIICRRGTRDVDEERKTRSVAVISKSEDYVKFLEEDDQLCVIKFYASWCKSCAKFGMKYNKLAHDYGDRIRFAEVEYGANAMLCKTLKVRSLPTVHMYKKGKGKVSQMTKRPSEFQDVVDEIDRLLSLDDEVESVEEETYTMNTASNATVDTQFEQTMRDGGNLSIEIMAKIKEQEREEKTKRSTKENSWFTFPFTF</sequence>
<comment type="caution">
    <text evidence="3">The sequence shown here is derived from an EMBL/GenBank/DDBJ whole genome shotgun (WGS) entry which is preliminary data.</text>
</comment>
<reference evidence="3 4" key="1">
    <citation type="submission" date="2024-10" db="EMBL/GenBank/DDBJ databases">
        <title>Updated reference genomes for cyclostephanoid diatoms.</title>
        <authorList>
            <person name="Roberts W.R."/>
            <person name="Alverson A.J."/>
        </authorList>
    </citation>
    <scope>NUCLEOTIDE SEQUENCE [LARGE SCALE GENOMIC DNA]</scope>
    <source>
        <strain evidence="3 4">AJA010-31</strain>
    </source>
</reference>
<dbReference type="InterPro" id="IPR013766">
    <property type="entry name" value="Thioredoxin_domain"/>
</dbReference>
<name>A0ABD3MNR4_9STRA</name>
<evidence type="ECO:0000313" key="4">
    <source>
        <dbReference type="Proteomes" id="UP001530400"/>
    </source>
</evidence>
<accession>A0ABD3MNR4</accession>
<organism evidence="3 4">
    <name type="scientific">Cyclotella atomus</name>
    <dbReference type="NCBI Taxonomy" id="382360"/>
    <lineage>
        <taxon>Eukaryota</taxon>
        <taxon>Sar</taxon>
        <taxon>Stramenopiles</taxon>
        <taxon>Ochrophyta</taxon>
        <taxon>Bacillariophyta</taxon>
        <taxon>Coscinodiscophyceae</taxon>
        <taxon>Thalassiosirophycidae</taxon>
        <taxon>Stephanodiscales</taxon>
        <taxon>Stephanodiscaceae</taxon>
        <taxon>Cyclotella</taxon>
    </lineage>
</organism>
<evidence type="ECO:0000313" key="3">
    <source>
        <dbReference type="EMBL" id="KAL3765122.1"/>
    </source>
</evidence>
<dbReference type="PROSITE" id="PS51352">
    <property type="entry name" value="THIOREDOXIN_2"/>
    <property type="match status" value="1"/>
</dbReference>
<gene>
    <name evidence="3" type="ORF">ACHAWO_009441</name>
</gene>
<dbReference type="PANTHER" id="PTHR43601:SF32">
    <property type="entry name" value="THIOREDOXIN-LIKE 2-2, CHLOROPLASTIC"/>
    <property type="match status" value="1"/>
</dbReference>